<dbReference type="InterPro" id="IPR011990">
    <property type="entry name" value="TPR-like_helical_dom_sf"/>
</dbReference>
<comment type="caution">
    <text evidence="3">The sequence shown here is derived from an EMBL/GenBank/DDBJ whole genome shotgun (WGS) entry which is preliminary data.</text>
</comment>
<name>A0A9D4UYU1_ADICA</name>
<dbReference type="FunFam" id="1.25.40.10:FF:000381">
    <property type="entry name" value="Pentatricopeptide repeat-containing protein"/>
    <property type="match status" value="1"/>
</dbReference>
<dbReference type="GO" id="GO:0003723">
    <property type="term" value="F:RNA binding"/>
    <property type="evidence" value="ECO:0007669"/>
    <property type="project" value="InterPro"/>
</dbReference>
<sequence>METALGGQLNLHMLPDEVAVQPLHGSGTHTSLGKPADRQLIVDLLKTCRNLPEGKRIHTQVHSSGLSNDTFISNLLLCMYERNDALHDARSVFNCMPHRNIVTWNAMLGAYSKRLQPEEAFHVFHLMLQCGMDPNERTFVNLVCACAQPLALALGCTIHVRILGSICKSDVILHNALINMYGKCGALNKARAMFDDLHQKSVISWNSMIARYCDHGKGREALTVYKEMRLLGVPPYKETFVSALAACVVSASLTEGRAIHADIVEYGWESDVVLATTIIDFYAKFACLLDAWLVLSKVQEHDAALWTAILSAYSHHGEAGSEACKDSEQIGLMGPCEWLASLEVGLSIHAEILERGFDSDIIIGNALLNLYGKWGALMDAGVVFRKMRQHNNISWNAFVAAYSQFGMIQTVNLLMHEMEQLGFRPDGVTFVCFISACCREGLVEEAEFAFLSMINKWSIVPEMEHYNAIIDVLGRAGNVQEAEKVIHRIPFKPDKQVWVTLLGACSLHGESSQGEQAAESVLSLGPQSTCGPVLLSNMYASMI</sequence>
<gene>
    <name evidence="3" type="ORF">GOP47_0010003</name>
</gene>
<reference evidence="3" key="1">
    <citation type="submission" date="2021-01" db="EMBL/GenBank/DDBJ databases">
        <title>Adiantum capillus-veneris genome.</title>
        <authorList>
            <person name="Fang Y."/>
            <person name="Liao Q."/>
        </authorList>
    </citation>
    <scope>NUCLEOTIDE SEQUENCE</scope>
    <source>
        <strain evidence="3">H3</strain>
        <tissue evidence="3">Leaf</tissue>
    </source>
</reference>
<keyword evidence="1" id="KW-0677">Repeat</keyword>
<feature type="repeat" description="PPR" evidence="2">
    <location>
        <begin position="170"/>
        <end position="200"/>
    </location>
</feature>
<evidence type="ECO:0000313" key="4">
    <source>
        <dbReference type="Proteomes" id="UP000886520"/>
    </source>
</evidence>
<evidence type="ECO:0000313" key="3">
    <source>
        <dbReference type="EMBL" id="KAI5075927.1"/>
    </source>
</evidence>
<evidence type="ECO:0000256" key="1">
    <source>
        <dbReference type="ARBA" id="ARBA00022737"/>
    </source>
</evidence>
<dbReference type="InterPro" id="IPR002885">
    <property type="entry name" value="PPR_rpt"/>
</dbReference>
<dbReference type="Proteomes" id="UP000886520">
    <property type="component" value="Chromosome 9"/>
</dbReference>
<evidence type="ECO:0008006" key="5">
    <source>
        <dbReference type="Google" id="ProtNLM"/>
    </source>
</evidence>
<dbReference type="EMBL" id="JABFUD020000009">
    <property type="protein sequence ID" value="KAI5075927.1"/>
    <property type="molecule type" value="Genomic_DNA"/>
</dbReference>
<proteinExistence type="predicted"/>
<dbReference type="InterPro" id="IPR046960">
    <property type="entry name" value="PPR_At4g14850-like_plant"/>
</dbReference>
<dbReference type="AlphaFoldDB" id="A0A9D4UYU1"/>
<dbReference type="Pfam" id="PF13041">
    <property type="entry name" value="PPR_2"/>
    <property type="match status" value="3"/>
</dbReference>
<dbReference type="FunFam" id="1.25.40.10:FF:000158">
    <property type="entry name" value="pentatricopeptide repeat-containing protein At2g33680"/>
    <property type="match status" value="1"/>
</dbReference>
<organism evidence="3 4">
    <name type="scientific">Adiantum capillus-veneris</name>
    <name type="common">Maidenhair fern</name>
    <dbReference type="NCBI Taxonomy" id="13818"/>
    <lineage>
        <taxon>Eukaryota</taxon>
        <taxon>Viridiplantae</taxon>
        <taxon>Streptophyta</taxon>
        <taxon>Embryophyta</taxon>
        <taxon>Tracheophyta</taxon>
        <taxon>Polypodiopsida</taxon>
        <taxon>Polypodiidae</taxon>
        <taxon>Polypodiales</taxon>
        <taxon>Pteridineae</taxon>
        <taxon>Pteridaceae</taxon>
        <taxon>Vittarioideae</taxon>
        <taxon>Adiantum</taxon>
    </lineage>
</organism>
<dbReference type="Pfam" id="PF01535">
    <property type="entry name" value="PPR"/>
    <property type="match status" value="2"/>
</dbReference>
<feature type="repeat" description="PPR" evidence="2">
    <location>
        <begin position="201"/>
        <end position="235"/>
    </location>
</feature>
<evidence type="ECO:0000256" key="2">
    <source>
        <dbReference type="PROSITE-ProRule" id="PRU00708"/>
    </source>
</evidence>
<dbReference type="PANTHER" id="PTHR47926">
    <property type="entry name" value="PENTATRICOPEPTIDE REPEAT-CONTAINING PROTEIN"/>
    <property type="match status" value="1"/>
</dbReference>
<keyword evidence="4" id="KW-1185">Reference proteome</keyword>
<dbReference type="GO" id="GO:0009451">
    <property type="term" value="P:RNA modification"/>
    <property type="evidence" value="ECO:0007669"/>
    <property type="project" value="InterPro"/>
</dbReference>
<feature type="repeat" description="PPR" evidence="2">
    <location>
        <begin position="426"/>
        <end position="461"/>
    </location>
</feature>
<dbReference type="Gene3D" id="1.25.40.10">
    <property type="entry name" value="Tetratricopeptide repeat domain"/>
    <property type="match status" value="4"/>
</dbReference>
<dbReference type="OrthoDB" id="185373at2759"/>
<feature type="repeat" description="PPR" evidence="2">
    <location>
        <begin position="391"/>
        <end position="425"/>
    </location>
</feature>
<dbReference type="PROSITE" id="PS51375">
    <property type="entry name" value="PPR"/>
    <property type="match status" value="5"/>
</dbReference>
<dbReference type="NCBIfam" id="TIGR00756">
    <property type="entry name" value="PPR"/>
    <property type="match status" value="4"/>
</dbReference>
<protein>
    <recommendedName>
        <fullName evidence="5">Pentatricopeptide repeat-containing protein</fullName>
    </recommendedName>
</protein>
<feature type="repeat" description="PPR" evidence="2">
    <location>
        <begin position="100"/>
        <end position="134"/>
    </location>
</feature>
<accession>A0A9D4UYU1</accession>
<dbReference type="GO" id="GO:0048731">
    <property type="term" value="P:system development"/>
    <property type="evidence" value="ECO:0007669"/>
    <property type="project" value="UniProtKB-ARBA"/>
</dbReference>
<dbReference type="FunFam" id="1.25.40.10:FF:000475">
    <property type="entry name" value="Pentatricopeptide repeat-containing protein At5g40410, mitochondrial"/>
    <property type="match status" value="1"/>
</dbReference>